<dbReference type="PANTHER" id="PTHR20882">
    <property type="entry name" value="CYTOPLASMIC TRNA 2-THIOLATION PROTEIN 2"/>
    <property type="match status" value="1"/>
</dbReference>
<proteinExistence type="predicted"/>
<evidence type="ECO:0000256" key="2">
    <source>
        <dbReference type="ARBA" id="ARBA00022694"/>
    </source>
</evidence>
<dbReference type="EMBL" id="JAABOA010005511">
    <property type="protein sequence ID" value="KAF9576565.1"/>
    <property type="molecule type" value="Genomic_DNA"/>
</dbReference>
<organism evidence="3 4">
    <name type="scientific">Lunasporangiospora selenospora</name>
    <dbReference type="NCBI Taxonomy" id="979761"/>
    <lineage>
        <taxon>Eukaryota</taxon>
        <taxon>Fungi</taxon>
        <taxon>Fungi incertae sedis</taxon>
        <taxon>Mucoromycota</taxon>
        <taxon>Mortierellomycotina</taxon>
        <taxon>Mortierellomycetes</taxon>
        <taxon>Mortierellales</taxon>
        <taxon>Mortierellaceae</taxon>
        <taxon>Lunasporangiospora</taxon>
    </lineage>
</organism>
<gene>
    <name evidence="3" type="primary">CTU2</name>
    <name evidence="3" type="ORF">BGW38_008133</name>
</gene>
<dbReference type="GO" id="GO:0016783">
    <property type="term" value="F:sulfurtransferase activity"/>
    <property type="evidence" value="ECO:0007669"/>
    <property type="project" value="TreeGrafter"/>
</dbReference>
<keyword evidence="4" id="KW-1185">Reference proteome</keyword>
<name>A0A9P6FKN6_9FUNG</name>
<dbReference type="PANTHER" id="PTHR20882:SF14">
    <property type="entry name" value="CYTOPLASMIC TRNA 2-THIOLATION PROTEIN 2"/>
    <property type="match status" value="1"/>
</dbReference>
<dbReference type="SUPFAM" id="SSF52402">
    <property type="entry name" value="Adenine nucleotide alpha hydrolases-like"/>
    <property type="match status" value="1"/>
</dbReference>
<evidence type="ECO:0000313" key="4">
    <source>
        <dbReference type="Proteomes" id="UP000780801"/>
    </source>
</evidence>
<dbReference type="GO" id="GO:0002143">
    <property type="term" value="P:tRNA wobble position uridine thiolation"/>
    <property type="evidence" value="ECO:0007669"/>
    <property type="project" value="TreeGrafter"/>
</dbReference>
<dbReference type="GO" id="GO:0005829">
    <property type="term" value="C:cytosol"/>
    <property type="evidence" value="ECO:0007669"/>
    <property type="project" value="TreeGrafter"/>
</dbReference>
<accession>A0A9P6FKN6</accession>
<evidence type="ECO:0000256" key="1">
    <source>
        <dbReference type="ARBA" id="ARBA00022490"/>
    </source>
</evidence>
<feature type="non-terminal residue" evidence="3">
    <location>
        <position position="257"/>
    </location>
</feature>
<dbReference type="GO" id="GO:0000049">
    <property type="term" value="F:tRNA binding"/>
    <property type="evidence" value="ECO:0007669"/>
    <property type="project" value="InterPro"/>
</dbReference>
<dbReference type="Gene3D" id="3.40.50.620">
    <property type="entry name" value="HUPs"/>
    <property type="match status" value="1"/>
</dbReference>
<protein>
    <submittedName>
        <fullName evidence="3">Cytoplasmic tRNA 2-thiolation protein 2</fullName>
    </submittedName>
</protein>
<sequence>MDSKFRTALRNTRPLRVTNPENVMLAFSGGPASRSLIHLFDVFHSLPPEVASNKLQPKLYSEIHLCHIDESCLNETQTHQGDANNTSTSSTMEQAEAIAARYGYRLHGIRIEDVYDPEWSDSGCFQALLAQILPYVDHASCSTATRTDDPEHHHHHRRLSQIEKIQKLRGLLGSFTTLTAKELIVQHFRSSLLAQQAKRVNCSYLALGDSATRVAIQIISLTALGRGFSLPHETAAMSLWIKDVKIIRPLKDCLVKE</sequence>
<keyword evidence="1" id="KW-0963">Cytoplasm</keyword>
<keyword evidence="2" id="KW-0819">tRNA processing</keyword>
<dbReference type="Proteomes" id="UP000780801">
    <property type="component" value="Unassembled WGS sequence"/>
</dbReference>
<dbReference type="OrthoDB" id="25129at2759"/>
<dbReference type="AlphaFoldDB" id="A0A9P6FKN6"/>
<reference evidence="3" key="1">
    <citation type="journal article" date="2020" name="Fungal Divers.">
        <title>Resolving the Mortierellaceae phylogeny through synthesis of multi-gene phylogenetics and phylogenomics.</title>
        <authorList>
            <person name="Vandepol N."/>
            <person name="Liber J."/>
            <person name="Desiro A."/>
            <person name="Na H."/>
            <person name="Kennedy M."/>
            <person name="Barry K."/>
            <person name="Grigoriev I.V."/>
            <person name="Miller A.N."/>
            <person name="O'Donnell K."/>
            <person name="Stajich J.E."/>
            <person name="Bonito G."/>
        </authorList>
    </citation>
    <scope>NUCLEOTIDE SEQUENCE</scope>
    <source>
        <strain evidence="3">KOD1015</strain>
    </source>
</reference>
<evidence type="ECO:0000313" key="3">
    <source>
        <dbReference type="EMBL" id="KAF9576565.1"/>
    </source>
</evidence>
<dbReference type="InterPro" id="IPR014729">
    <property type="entry name" value="Rossmann-like_a/b/a_fold"/>
</dbReference>
<comment type="caution">
    <text evidence="3">The sequence shown here is derived from an EMBL/GenBank/DDBJ whole genome shotgun (WGS) entry which is preliminary data.</text>
</comment>
<dbReference type="InterPro" id="IPR019407">
    <property type="entry name" value="CTU2"/>
</dbReference>